<dbReference type="GO" id="GO:0008270">
    <property type="term" value="F:zinc ion binding"/>
    <property type="evidence" value="ECO:0007669"/>
    <property type="project" value="TreeGrafter"/>
</dbReference>
<keyword evidence="2" id="KW-0479">Metal-binding</keyword>
<sequence>MTNVTPVAFAVRGTLVHCPALGNVEVLKDHLLLVDDRGFITYVSSAASESSLQYINQLGSTVRTLPPGSFMLPTFCDLHLHAPQFMYQGTGLDLPLMQWLNEYAYKAEESIDEHADLAEKVYKRLAQRLIEVGTGAVLLFGTIKTDTNLILANAMQEAGVRAFVGKLSMDKSSRPTYKESGHEDSLRSAQDFIERCRNSVASLDEHRRLIEPVITPRFVPTCSDELLENLGGLSKSSSTRVQSHLAESYEAAEWVKAERGIDDIRVFQKNNLLGKGTVQAHCTFLTSEELELLATNHTAVAHCPLSNAYFSEKPFPLREALDKGVPVGLGSDVAGGYSIDIMSSMRHAVATSRMREGTRALEAKTAPVGDSETNSLAIEWKEALFLSTRGGALALGLENSGEFKVGASFDAQHISLYDFGGLTGVGPLDFFDLGPNYTGLTMDMIEKWWCMGDVRNRAGMWVQGNKLI</sequence>
<dbReference type="PANTHER" id="PTHR11271:SF6">
    <property type="entry name" value="GUANINE DEAMINASE"/>
    <property type="match status" value="1"/>
</dbReference>
<dbReference type="EMBL" id="KN839854">
    <property type="protein sequence ID" value="KIJ62583.1"/>
    <property type="molecule type" value="Genomic_DNA"/>
</dbReference>
<dbReference type="HOGENOM" id="CLU_012358_0_1_1"/>
<dbReference type="Gene3D" id="3.20.20.140">
    <property type="entry name" value="Metal-dependent hydrolases"/>
    <property type="match status" value="1"/>
</dbReference>
<proteinExistence type="predicted"/>
<dbReference type="SUPFAM" id="SSF51556">
    <property type="entry name" value="Metallo-dependent hydrolases"/>
    <property type="match status" value="1"/>
</dbReference>
<dbReference type="InterPro" id="IPR051607">
    <property type="entry name" value="Metallo-dep_hydrolases"/>
</dbReference>
<reference evidence="6 7" key="1">
    <citation type="submission" date="2014-04" db="EMBL/GenBank/DDBJ databases">
        <title>Evolutionary Origins and Diversification of the Mycorrhizal Mutualists.</title>
        <authorList>
            <consortium name="DOE Joint Genome Institute"/>
            <consortium name="Mycorrhizal Genomics Consortium"/>
            <person name="Kohler A."/>
            <person name="Kuo A."/>
            <person name="Nagy L.G."/>
            <person name="Floudas D."/>
            <person name="Copeland A."/>
            <person name="Barry K.W."/>
            <person name="Cichocki N."/>
            <person name="Veneault-Fourrey C."/>
            <person name="LaButti K."/>
            <person name="Lindquist E.A."/>
            <person name="Lipzen A."/>
            <person name="Lundell T."/>
            <person name="Morin E."/>
            <person name="Murat C."/>
            <person name="Riley R."/>
            <person name="Ohm R."/>
            <person name="Sun H."/>
            <person name="Tunlid A."/>
            <person name="Henrissat B."/>
            <person name="Grigoriev I.V."/>
            <person name="Hibbett D.S."/>
            <person name="Martin F."/>
        </authorList>
    </citation>
    <scope>NUCLEOTIDE SEQUENCE [LARGE SCALE GENOMIC DNA]</scope>
    <source>
        <strain evidence="6 7">MD-312</strain>
    </source>
</reference>
<dbReference type="AlphaFoldDB" id="A0A0C9W6M7"/>
<dbReference type="GO" id="GO:0005829">
    <property type="term" value="C:cytosol"/>
    <property type="evidence" value="ECO:0007669"/>
    <property type="project" value="TreeGrafter"/>
</dbReference>
<organism evidence="6 7">
    <name type="scientific">Hydnomerulius pinastri MD-312</name>
    <dbReference type="NCBI Taxonomy" id="994086"/>
    <lineage>
        <taxon>Eukaryota</taxon>
        <taxon>Fungi</taxon>
        <taxon>Dikarya</taxon>
        <taxon>Basidiomycota</taxon>
        <taxon>Agaricomycotina</taxon>
        <taxon>Agaricomycetes</taxon>
        <taxon>Agaricomycetidae</taxon>
        <taxon>Boletales</taxon>
        <taxon>Boletales incertae sedis</taxon>
        <taxon>Leucogyrophana</taxon>
    </lineage>
</organism>
<keyword evidence="4" id="KW-0862">Zinc</keyword>
<evidence type="ECO:0000256" key="4">
    <source>
        <dbReference type="ARBA" id="ARBA00022833"/>
    </source>
</evidence>
<dbReference type="InterPro" id="IPR006680">
    <property type="entry name" value="Amidohydro-rel"/>
</dbReference>
<dbReference type="InterPro" id="IPR032466">
    <property type="entry name" value="Metal_Hydrolase"/>
</dbReference>
<dbReference type="Gene3D" id="2.30.40.10">
    <property type="entry name" value="Urease, subunit C, domain 1"/>
    <property type="match status" value="1"/>
</dbReference>
<evidence type="ECO:0000256" key="3">
    <source>
        <dbReference type="ARBA" id="ARBA00022801"/>
    </source>
</evidence>
<dbReference type="OrthoDB" id="194468at2759"/>
<dbReference type="InterPro" id="IPR011059">
    <property type="entry name" value="Metal-dep_hydrolase_composite"/>
</dbReference>
<comment type="cofactor">
    <cofactor evidence="1">
        <name>Zn(2+)</name>
        <dbReference type="ChEBI" id="CHEBI:29105"/>
    </cofactor>
</comment>
<keyword evidence="7" id="KW-1185">Reference proteome</keyword>
<evidence type="ECO:0000259" key="5">
    <source>
        <dbReference type="Pfam" id="PF01979"/>
    </source>
</evidence>
<gene>
    <name evidence="6" type="ORF">HYDPIDRAFT_114228</name>
</gene>
<dbReference type="Pfam" id="PF01979">
    <property type="entry name" value="Amidohydro_1"/>
    <property type="match status" value="1"/>
</dbReference>
<protein>
    <recommendedName>
        <fullName evidence="5">Amidohydrolase-related domain-containing protein</fullName>
    </recommendedName>
</protein>
<dbReference type="PANTHER" id="PTHR11271">
    <property type="entry name" value="GUANINE DEAMINASE"/>
    <property type="match status" value="1"/>
</dbReference>
<dbReference type="GO" id="GO:0046098">
    <property type="term" value="P:guanine metabolic process"/>
    <property type="evidence" value="ECO:0007669"/>
    <property type="project" value="TreeGrafter"/>
</dbReference>
<evidence type="ECO:0000313" key="7">
    <source>
        <dbReference type="Proteomes" id="UP000053820"/>
    </source>
</evidence>
<feature type="domain" description="Amidohydrolase-related" evidence="5">
    <location>
        <begin position="70"/>
        <end position="418"/>
    </location>
</feature>
<evidence type="ECO:0000313" key="6">
    <source>
        <dbReference type="EMBL" id="KIJ62583.1"/>
    </source>
</evidence>
<evidence type="ECO:0000256" key="2">
    <source>
        <dbReference type="ARBA" id="ARBA00022723"/>
    </source>
</evidence>
<keyword evidence="3" id="KW-0378">Hydrolase</keyword>
<evidence type="ECO:0000256" key="1">
    <source>
        <dbReference type="ARBA" id="ARBA00001947"/>
    </source>
</evidence>
<name>A0A0C9W6M7_9AGAM</name>
<accession>A0A0C9W6M7</accession>
<dbReference type="GO" id="GO:0008892">
    <property type="term" value="F:guanine deaminase activity"/>
    <property type="evidence" value="ECO:0007669"/>
    <property type="project" value="TreeGrafter"/>
</dbReference>
<dbReference type="Proteomes" id="UP000053820">
    <property type="component" value="Unassembled WGS sequence"/>
</dbReference>